<name>A0A3S5BN10_9PLAT</name>
<feature type="compositionally biased region" description="Pro residues" evidence="1">
    <location>
        <begin position="1"/>
        <end position="15"/>
    </location>
</feature>
<proteinExistence type="predicted"/>
<evidence type="ECO:0000256" key="1">
    <source>
        <dbReference type="SAM" id="MobiDB-lite"/>
    </source>
</evidence>
<feature type="region of interest" description="Disordered" evidence="1">
    <location>
        <begin position="1"/>
        <end position="30"/>
    </location>
</feature>
<accession>A0A3S5BN10</accession>
<gene>
    <name evidence="2" type="ORF">PXEA_LOCUS24667</name>
</gene>
<evidence type="ECO:0000313" key="3">
    <source>
        <dbReference type="Proteomes" id="UP000784294"/>
    </source>
</evidence>
<comment type="caution">
    <text evidence="2">The sequence shown here is derived from an EMBL/GenBank/DDBJ whole genome shotgun (WGS) entry which is preliminary data.</text>
</comment>
<dbReference type="Proteomes" id="UP000784294">
    <property type="component" value="Unassembled WGS sequence"/>
</dbReference>
<reference evidence="2" key="1">
    <citation type="submission" date="2018-11" db="EMBL/GenBank/DDBJ databases">
        <authorList>
            <consortium name="Pathogen Informatics"/>
        </authorList>
    </citation>
    <scope>NUCLEOTIDE SEQUENCE</scope>
</reference>
<evidence type="ECO:0000313" key="2">
    <source>
        <dbReference type="EMBL" id="VEL31227.1"/>
    </source>
</evidence>
<organism evidence="2 3">
    <name type="scientific">Protopolystoma xenopodis</name>
    <dbReference type="NCBI Taxonomy" id="117903"/>
    <lineage>
        <taxon>Eukaryota</taxon>
        <taxon>Metazoa</taxon>
        <taxon>Spiralia</taxon>
        <taxon>Lophotrochozoa</taxon>
        <taxon>Platyhelminthes</taxon>
        <taxon>Monogenea</taxon>
        <taxon>Polyopisthocotylea</taxon>
        <taxon>Polystomatidea</taxon>
        <taxon>Polystomatidae</taxon>
        <taxon>Protopolystoma</taxon>
    </lineage>
</organism>
<dbReference type="AlphaFoldDB" id="A0A3S5BN10"/>
<feature type="compositionally biased region" description="Low complexity" evidence="1">
    <location>
        <begin position="16"/>
        <end position="30"/>
    </location>
</feature>
<sequence length="148" mass="16620">MHQPILPPPLPPLPLSLPSGQQQPQQQHTLTPEQLENRMAKMAQLEKIQSTLSKSKSASTPGAAAVATGAVLHQKQQQQQLQQQQVRLQQAQKFQHSGKPNLVFYALSLSIDTNFNLPPLNFYQTSYFSHLCCYTLPNNYYSGQLIPR</sequence>
<dbReference type="EMBL" id="CAAALY010120046">
    <property type="protein sequence ID" value="VEL31227.1"/>
    <property type="molecule type" value="Genomic_DNA"/>
</dbReference>
<keyword evidence="3" id="KW-1185">Reference proteome</keyword>
<protein>
    <submittedName>
        <fullName evidence="2">Uncharacterized protein</fullName>
    </submittedName>
</protein>